<dbReference type="CDD" id="cd00614">
    <property type="entry name" value="CGS_like"/>
    <property type="match status" value="1"/>
</dbReference>
<name>A0A367ZUU6_9BACT</name>
<dbReference type="InterPro" id="IPR015424">
    <property type="entry name" value="PyrdxlP-dep_Trfase"/>
</dbReference>
<organism evidence="5 6">
    <name type="scientific">Candidatus Ozemobacter sibiricus</name>
    <dbReference type="NCBI Taxonomy" id="2268124"/>
    <lineage>
        <taxon>Bacteria</taxon>
        <taxon>Candidatus Ozemobacteria</taxon>
        <taxon>Candidatus Ozemobacterales</taxon>
        <taxon>Candidatus Ozemobacteraceae</taxon>
        <taxon>Candidatus Ozemobacter</taxon>
    </lineage>
</organism>
<dbReference type="InterPro" id="IPR015421">
    <property type="entry name" value="PyrdxlP-dep_Trfase_major"/>
</dbReference>
<dbReference type="PIRSF" id="PIRSF001434">
    <property type="entry name" value="CGS"/>
    <property type="match status" value="1"/>
</dbReference>
<dbReference type="Pfam" id="PF01053">
    <property type="entry name" value="Cys_Met_Meta_PP"/>
    <property type="match status" value="1"/>
</dbReference>
<evidence type="ECO:0000256" key="2">
    <source>
        <dbReference type="ARBA" id="ARBA00022898"/>
    </source>
</evidence>
<accession>A0A367ZUU6</accession>
<proteinExistence type="inferred from homology"/>
<evidence type="ECO:0000256" key="3">
    <source>
        <dbReference type="PIRSR" id="PIRSR001434-2"/>
    </source>
</evidence>
<evidence type="ECO:0000313" key="6">
    <source>
        <dbReference type="Proteomes" id="UP000252355"/>
    </source>
</evidence>
<sequence>MKDHGKLGIESLCVHAGQHPDELYGGVSVPIYQSSTFAFESAAQGAARFSGADDGYKYTRLGNPTTSALEECVAQLEGGGQGLATASGMAAVSTVYLTFLGAGAHMVSTDSVYGPSRTLAERELSRFGVETTYVDTTDPANVARAIRPSTKLVYLETPGNPTLAISDIAACARIAHQAGALLVVDNTFCSPLLQRPLDLGADIVLHSMTKYLNGHSDVVAGILVTRQPDLLTRMKRVLVQVGGTIDPHQAWLVLRGIKTLALRVRAAEQTARRLAQDLATHPAVAWVRYPGLPSHPQHELAKTQMNGFGSMISFELKGGVEAGRLLMDSVRLCVLAVSLGGVETLIQHPASMTHASMGPEARRAAGITDGLVRLSVGIETYEDLRADLWQALDRVVTATTPQGEAQVGV</sequence>
<dbReference type="FunFam" id="3.40.640.10:FF:000046">
    <property type="entry name" value="Cystathionine gamma-lyase"/>
    <property type="match status" value="1"/>
</dbReference>
<dbReference type="FunFam" id="3.90.1150.10:FF:000033">
    <property type="entry name" value="Cystathionine gamma-synthase"/>
    <property type="match status" value="1"/>
</dbReference>
<keyword evidence="2 3" id="KW-0663">Pyridoxal phosphate</keyword>
<dbReference type="InterPro" id="IPR015422">
    <property type="entry name" value="PyrdxlP-dep_Trfase_small"/>
</dbReference>
<dbReference type="EMBL" id="QOQW01000001">
    <property type="protein sequence ID" value="RCK81489.1"/>
    <property type="molecule type" value="Genomic_DNA"/>
</dbReference>
<dbReference type="GO" id="GO:0016846">
    <property type="term" value="F:carbon-sulfur lyase activity"/>
    <property type="evidence" value="ECO:0007669"/>
    <property type="project" value="TreeGrafter"/>
</dbReference>
<dbReference type="AlphaFoldDB" id="A0A367ZUU6"/>
<comment type="cofactor">
    <cofactor evidence="1 4">
        <name>pyridoxal 5'-phosphate</name>
        <dbReference type="ChEBI" id="CHEBI:597326"/>
    </cofactor>
</comment>
<evidence type="ECO:0000256" key="1">
    <source>
        <dbReference type="ARBA" id="ARBA00001933"/>
    </source>
</evidence>
<keyword evidence="5" id="KW-0456">Lyase</keyword>
<dbReference type="GO" id="GO:0005737">
    <property type="term" value="C:cytoplasm"/>
    <property type="evidence" value="ECO:0007669"/>
    <property type="project" value="TreeGrafter"/>
</dbReference>
<dbReference type="Gene3D" id="3.90.1150.10">
    <property type="entry name" value="Aspartate Aminotransferase, domain 1"/>
    <property type="match status" value="1"/>
</dbReference>
<evidence type="ECO:0000256" key="4">
    <source>
        <dbReference type="RuleBase" id="RU362118"/>
    </source>
</evidence>
<dbReference type="PANTHER" id="PTHR11808">
    <property type="entry name" value="TRANS-SULFURATION ENZYME FAMILY MEMBER"/>
    <property type="match status" value="1"/>
</dbReference>
<dbReference type="GO" id="GO:0009086">
    <property type="term" value="P:methionine biosynthetic process"/>
    <property type="evidence" value="ECO:0007669"/>
    <property type="project" value="UniProtKB-ARBA"/>
</dbReference>
<dbReference type="PANTHER" id="PTHR11808:SF80">
    <property type="entry name" value="CYSTATHIONINE GAMMA-LYASE"/>
    <property type="match status" value="1"/>
</dbReference>
<evidence type="ECO:0000313" key="5">
    <source>
        <dbReference type="EMBL" id="RCK81489.1"/>
    </source>
</evidence>
<comment type="similarity">
    <text evidence="4">Belongs to the trans-sulfuration enzymes family.</text>
</comment>
<feature type="modified residue" description="N6-(pyridoxal phosphate)lysine" evidence="3">
    <location>
        <position position="210"/>
    </location>
</feature>
<dbReference type="SUPFAM" id="SSF53383">
    <property type="entry name" value="PLP-dependent transferases"/>
    <property type="match status" value="1"/>
</dbReference>
<protein>
    <submittedName>
        <fullName evidence="5">Cystathionine gamma-lyase</fullName>
    </submittedName>
</protein>
<dbReference type="GO" id="GO:0019346">
    <property type="term" value="P:transsulfuration"/>
    <property type="evidence" value="ECO:0007669"/>
    <property type="project" value="InterPro"/>
</dbReference>
<dbReference type="InterPro" id="IPR000277">
    <property type="entry name" value="Cys/Met-Metab_PyrdxlP-dep_enz"/>
</dbReference>
<dbReference type="Proteomes" id="UP000252355">
    <property type="component" value="Unassembled WGS sequence"/>
</dbReference>
<comment type="caution">
    <text evidence="5">The sequence shown here is derived from an EMBL/GenBank/DDBJ whole genome shotgun (WGS) entry which is preliminary data.</text>
</comment>
<reference evidence="5 6" key="1">
    <citation type="submission" date="2018-05" db="EMBL/GenBank/DDBJ databases">
        <title>A metagenomic window into the 2 km-deep terrestrial subsurface aquifer revealed taxonomically and functionally diverse microbial community comprising novel uncultured bacterial lineages.</title>
        <authorList>
            <person name="Kadnikov V.V."/>
            <person name="Mardanov A.V."/>
            <person name="Beletsky A.V."/>
            <person name="Banks D."/>
            <person name="Pimenov N.V."/>
            <person name="Frank Y.A."/>
            <person name="Karnachuk O.V."/>
            <person name="Ravin N.V."/>
        </authorList>
    </citation>
    <scope>NUCLEOTIDE SEQUENCE [LARGE SCALE GENOMIC DNA]</scope>
    <source>
        <strain evidence="5">BY5</strain>
    </source>
</reference>
<dbReference type="Gene3D" id="3.40.640.10">
    <property type="entry name" value="Type I PLP-dependent aspartate aminotransferase-like (Major domain)"/>
    <property type="match status" value="1"/>
</dbReference>
<dbReference type="GO" id="GO:0030170">
    <property type="term" value="F:pyridoxal phosphate binding"/>
    <property type="evidence" value="ECO:0007669"/>
    <property type="project" value="InterPro"/>
</dbReference>
<gene>
    <name evidence="5" type="ORF">OZSIB_0623</name>
</gene>